<comment type="caution">
    <text evidence="1">The sequence shown here is derived from an EMBL/GenBank/DDBJ whole genome shotgun (WGS) entry which is preliminary data.</text>
</comment>
<evidence type="ECO:0000313" key="2">
    <source>
        <dbReference type="Proteomes" id="UP000559653"/>
    </source>
</evidence>
<evidence type="ECO:0000313" key="1">
    <source>
        <dbReference type="EMBL" id="MBA4452323.1"/>
    </source>
</evidence>
<reference evidence="1 2" key="1">
    <citation type="journal article" date="2020" name="Appl. Environ. Microbiol.">
        <title>Genomic Characteristics of a Novel Species of Ammonia-Oxidizing Archaea from the Jiulong River Estuary.</title>
        <authorList>
            <person name="Zou D."/>
            <person name="Wan R."/>
            <person name="Han L."/>
            <person name="Xu M.N."/>
            <person name="Liu Y."/>
            <person name="Liu H."/>
            <person name="Kao S.J."/>
            <person name="Li M."/>
        </authorList>
    </citation>
    <scope>NUCLEOTIDE SEQUENCE [LARGE SCALE GENOMIC DNA]</scope>
    <source>
        <strain evidence="1">W1bin1</strain>
    </source>
</reference>
<proteinExistence type="predicted"/>
<feature type="non-terminal residue" evidence="1">
    <location>
        <position position="74"/>
    </location>
</feature>
<accession>A0AC60VXT0</accession>
<organism evidence="1 2">
    <name type="scientific">Candidatus Nitrosomaritimum aestuariumsis</name>
    <dbReference type="NCBI Taxonomy" id="3342354"/>
    <lineage>
        <taxon>Archaea</taxon>
        <taxon>Nitrososphaerota</taxon>
        <taxon>Nitrososphaeria</taxon>
        <taxon>Nitrosopumilales</taxon>
        <taxon>Nitrosopumilaceae</taxon>
        <taxon>Candidatus Nitrosomaritimum</taxon>
    </lineage>
</organism>
<dbReference type="Proteomes" id="UP000559653">
    <property type="component" value="Unassembled WGS sequence"/>
</dbReference>
<sequence length="74" mass="8208">MQVIPVHISNEIEVNDDLAELILSSQEIKEGDILVIAQKIISKQEGRIIELSKIEPSLLAQGIASQYSKDPRIV</sequence>
<protein>
    <submittedName>
        <fullName evidence="1">Coenzyme F420-0:L-glutamate ligase</fullName>
    </submittedName>
</protein>
<keyword evidence="1" id="KW-0436">Ligase</keyword>
<gene>
    <name evidence="1" type="ORF">H2B03_04015</name>
</gene>
<name>A0AC60VXT0_9ARCH</name>
<dbReference type="EMBL" id="JACEMZ010000018">
    <property type="protein sequence ID" value="MBA4452323.1"/>
    <property type="molecule type" value="Genomic_DNA"/>
</dbReference>